<organism evidence="5 6">
    <name type="scientific">Mycolicibacterium fluoranthenivorans</name>
    <dbReference type="NCBI Taxonomy" id="258505"/>
    <lineage>
        <taxon>Bacteria</taxon>
        <taxon>Bacillati</taxon>
        <taxon>Actinomycetota</taxon>
        <taxon>Actinomycetes</taxon>
        <taxon>Mycobacteriales</taxon>
        <taxon>Mycobacteriaceae</taxon>
        <taxon>Mycolicibacterium</taxon>
    </lineage>
</organism>
<evidence type="ECO:0000313" key="5">
    <source>
        <dbReference type="EMBL" id="SCX29553.1"/>
    </source>
</evidence>
<dbReference type="InterPro" id="IPR046288">
    <property type="entry name" value="DUF6325"/>
</dbReference>
<protein>
    <submittedName>
        <fullName evidence="5">Regulatory protein, luxR family</fullName>
    </submittedName>
</protein>
<dbReference type="InterPro" id="IPR036388">
    <property type="entry name" value="WH-like_DNA-bd_sf"/>
</dbReference>
<dbReference type="GO" id="GO:0003677">
    <property type="term" value="F:DNA binding"/>
    <property type="evidence" value="ECO:0007669"/>
    <property type="project" value="UniProtKB-KW"/>
</dbReference>
<dbReference type="Gene3D" id="1.10.10.10">
    <property type="entry name" value="Winged helix-like DNA-binding domain superfamily/Winged helix DNA-binding domain"/>
    <property type="match status" value="1"/>
</dbReference>
<dbReference type="STRING" id="1502745.SAMN02799620_04814"/>
<evidence type="ECO:0000259" key="4">
    <source>
        <dbReference type="SMART" id="SM00421"/>
    </source>
</evidence>
<gene>
    <name evidence="5" type="ORF">SAMN02799620_04814</name>
</gene>
<dbReference type="EMBL" id="FMUB01000011">
    <property type="protein sequence ID" value="SCX29553.1"/>
    <property type="molecule type" value="Genomic_DNA"/>
</dbReference>
<dbReference type="SMART" id="SM00421">
    <property type="entry name" value="HTH_LUXR"/>
    <property type="match status" value="1"/>
</dbReference>
<keyword evidence="2" id="KW-0238">DNA-binding</keyword>
<evidence type="ECO:0000256" key="2">
    <source>
        <dbReference type="ARBA" id="ARBA00023125"/>
    </source>
</evidence>
<dbReference type="InterPro" id="IPR000792">
    <property type="entry name" value="Tscrpt_reg_LuxR_C"/>
</dbReference>
<reference evidence="6" key="1">
    <citation type="submission" date="2016-10" db="EMBL/GenBank/DDBJ databases">
        <authorList>
            <person name="Varghese N."/>
            <person name="Submissions S."/>
        </authorList>
    </citation>
    <scope>NUCLEOTIDE SEQUENCE [LARGE SCALE GENOMIC DNA]</scope>
    <source>
        <strain evidence="6">UNC267MFSha1.1M11</strain>
    </source>
</reference>
<dbReference type="RefSeq" id="WP_090362289.1">
    <property type="nucleotide sequence ID" value="NZ_FMUB01000011.1"/>
</dbReference>
<dbReference type="PANTHER" id="PTHR44688">
    <property type="entry name" value="DNA-BINDING TRANSCRIPTIONAL ACTIVATOR DEVR_DOSR"/>
    <property type="match status" value="1"/>
</dbReference>
<dbReference type="InterPro" id="IPR016032">
    <property type="entry name" value="Sig_transdc_resp-reg_C-effctor"/>
</dbReference>
<dbReference type="AlphaFoldDB" id="A0A1G4WU34"/>
<name>A0A1G4WU34_9MYCO</name>
<dbReference type="Pfam" id="PF00196">
    <property type="entry name" value="GerE"/>
    <property type="match status" value="1"/>
</dbReference>
<dbReference type="SUPFAM" id="SSF46894">
    <property type="entry name" value="C-terminal effector domain of the bipartite response regulators"/>
    <property type="match status" value="1"/>
</dbReference>
<dbReference type="PANTHER" id="PTHR44688:SF16">
    <property type="entry name" value="DNA-BINDING TRANSCRIPTIONAL ACTIVATOR DEVR_DOSR"/>
    <property type="match status" value="1"/>
</dbReference>
<proteinExistence type="predicted"/>
<evidence type="ECO:0000256" key="3">
    <source>
        <dbReference type="ARBA" id="ARBA00023163"/>
    </source>
</evidence>
<dbReference type="Pfam" id="PF19850">
    <property type="entry name" value="DUF6325"/>
    <property type="match status" value="1"/>
</dbReference>
<dbReference type="GO" id="GO:0006355">
    <property type="term" value="P:regulation of DNA-templated transcription"/>
    <property type="evidence" value="ECO:0007669"/>
    <property type="project" value="InterPro"/>
</dbReference>
<evidence type="ECO:0000256" key="1">
    <source>
        <dbReference type="ARBA" id="ARBA00023015"/>
    </source>
</evidence>
<dbReference type="Proteomes" id="UP000199707">
    <property type="component" value="Unassembled WGS sequence"/>
</dbReference>
<feature type="domain" description="HTH luxR-type" evidence="4">
    <location>
        <begin position="197"/>
        <end position="254"/>
    </location>
</feature>
<sequence>MDAGTEVSTIGPMQLIAAGFEPGVGFVGTILQEINRLQGHGVLRLLDVLVLTMDDAGSLTRVEIADEDFGDLLIAGAQLDPADILSAFEGRGVHVLQSERAQALAQSLVPGSGLALILVEHQWAKPLFDSIARLGGVVFSEGFLEEQTEKLLSVQLAALTDTARVIDAAYAAQTEAERESAAAIDAAHHKADEAAVAASVTAVERQVLRYLPTKMTFALVADKLDISRSAAKERAERAYKKLGVHNRADAVTRARELGLITHVGAKPQHEEKTL</sequence>
<keyword evidence="3" id="KW-0804">Transcription</keyword>
<accession>A0A1G4WU34</accession>
<keyword evidence="1" id="KW-0805">Transcription regulation</keyword>
<evidence type="ECO:0000313" key="6">
    <source>
        <dbReference type="Proteomes" id="UP000199707"/>
    </source>
</evidence>